<dbReference type="RefSeq" id="WP_249303943.1">
    <property type="nucleotide sequence ID" value="NZ_JACRSW010000016.1"/>
</dbReference>
<feature type="transmembrane region" description="Helical" evidence="6">
    <location>
        <begin position="493"/>
        <end position="516"/>
    </location>
</feature>
<evidence type="ECO:0000256" key="5">
    <source>
        <dbReference type="ARBA" id="ARBA00023136"/>
    </source>
</evidence>
<protein>
    <submittedName>
        <fullName evidence="7">Polysaccharide biosynthesis protein</fullName>
    </submittedName>
</protein>
<feature type="transmembrane region" description="Helical" evidence="6">
    <location>
        <begin position="44"/>
        <end position="63"/>
    </location>
</feature>
<evidence type="ECO:0000256" key="6">
    <source>
        <dbReference type="SAM" id="Phobius"/>
    </source>
</evidence>
<dbReference type="EMBL" id="JACRSW010000016">
    <property type="protein sequence ID" value="MBC8557046.1"/>
    <property type="molecule type" value="Genomic_DNA"/>
</dbReference>
<feature type="transmembrane region" description="Helical" evidence="6">
    <location>
        <begin position="166"/>
        <end position="185"/>
    </location>
</feature>
<dbReference type="Pfam" id="PF01554">
    <property type="entry name" value="MatE"/>
    <property type="match status" value="1"/>
</dbReference>
<feature type="transmembrane region" description="Helical" evidence="6">
    <location>
        <begin position="12"/>
        <end position="32"/>
    </location>
</feature>
<feature type="transmembrane region" description="Helical" evidence="6">
    <location>
        <begin position="191"/>
        <end position="211"/>
    </location>
</feature>
<dbReference type="PIRSF" id="PIRSF038958">
    <property type="entry name" value="PG_synth_SpoVB"/>
    <property type="match status" value="1"/>
</dbReference>
<evidence type="ECO:0000313" key="8">
    <source>
        <dbReference type="Proteomes" id="UP000637513"/>
    </source>
</evidence>
<evidence type="ECO:0000256" key="3">
    <source>
        <dbReference type="ARBA" id="ARBA00022692"/>
    </source>
</evidence>
<keyword evidence="2" id="KW-1003">Cell membrane</keyword>
<evidence type="ECO:0000256" key="2">
    <source>
        <dbReference type="ARBA" id="ARBA00022475"/>
    </source>
</evidence>
<dbReference type="InterPro" id="IPR002528">
    <property type="entry name" value="MATE_fam"/>
</dbReference>
<dbReference type="InterPro" id="IPR024923">
    <property type="entry name" value="PG_synth_SpoVB"/>
</dbReference>
<keyword evidence="3 6" id="KW-0812">Transmembrane</keyword>
<comment type="subcellular location">
    <subcellularLocation>
        <location evidence="1">Cell membrane</location>
        <topology evidence="1">Multi-pass membrane protein</topology>
    </subcellularLocation>
</comment>
<feature type="transmembrane region" description="Helical" evidence="6">
    <location>
        <begin position="405"/>
        <end position="427"/>
    </location>
</feature>
<dbReference type="Proteomes" id="UP000637513">
    <property type="component" value="Unassembled WGS sequence"/>
</dbReference>
<feature type="transmembrane region" description="Helical" evidence="6">
    <location>
        <begin position="528"/>
        <end position="551"/>
    </location>
</feature>
<dbReference type="Pfam" id="PF01943">
    <property type="entry name" value="Polysacc_synt"/>
    <property type="match status" value="1"/>
</dbReference>
<dbReference type="CDD" id="cd13124">
    <property type="entry name" value="MATE_SpoVB_like"/>
    <property type="match status" value="1"/>
</dbReference>
<accession>A0ABR7MTB4</accession>
<feature type="transmembrane region" description="Helical" evidence="6">
    <location>
        <begin position="130"/>
        <end position="154"/>
    </location>
</feature>
<feature type="transmembrane region" description="Helical" evidence="6">
    <location>
        <begin position="95"/>
        <end position="115"/>
    </location>
</feature>
<gene>
    <name evidence="7" type="ORF">H8700_04920</name>
</gene>
<keyword evidence="4 6" id="KW-1133">Transmembrane helix</keyword>
<proteinExistence type="predicted"/>
<evidence type="ECO:0000256" key="4">
    <source>
        <dbReference type="ARBA" id="ARBA00022989"/>
    </source>
</evidence>
<feature type="transmembrane region" description="Helical" evidence="6">
    <location>
        <begin position="319"/>
        <end position="352"/>
    </location>
</feature>
<reference evidence="7 8" key="1">
    <citation type="submission" date="2020-08" db="EMBL/GenBank/DDBJ databases">
        <title>Genome public.</title>
        <authorList>
            <person name="Liu C."/>
            <person name="Sun Q."/>
        </authorList>
    </citation>
    <scope>NUCLEOTIDE SEQUENCE [LARGE SCALE GENOMIC DNA]</scope>
    <source>
        <strain evidence="7 8">BX3</strain>
    </source>
</reference>
<feature type="transmembrane region" description="Helical" evidence="6">
    <location>
        <begin position="461"/>
        <end position="481"/>
    </location>
</feature>
<keyword evidence="5 6" id="KW-0472">Membrane</keyword>
<dbReference type="InterPro" id="IPR050833">
    <property type="entry name" value="Poly_Biosynth_Transport"/>
</dbReference>
<keyword evidence="8" id="KW-1185">Reference proteome</keyword>
<evidence type="ECO:0000313" key="7">
    <source>
        <dbReference type="EMBL" id="MBC8557046.1"/>
    </source>
</evidence>
<evidence type="ECO:0000256" key="1">
    <source>
        <dbReference type="ARBA" id="ARBA00004651"/>
    </source>
</evidence>
<dbReference type="PANTHER" id="PTHR30250:SF21">
    <property type="entry name" value="LIPID II FLIPPASE MURJ"/>
    <property type="match status" value="1"/>
</dbReference>
<name>A0ABR7MTB4_9FIRM</name>
<feature type="transmembrane region" description="Helical" evidence="6">
    <location>
        <begin position="434"/>
        <end position="455"/>
    </location>
</feature>
<comment type="caution">
    <text evidence="7">The sequence shown here is derived from an EMBL/GenBank/DDBJ whole genome shotgun (WGS) entry which is preliminary data.</text>
</comment>
<dbReference type="InterPro" id="IPR002797">
    <property type="entry name" value="Polysacc_synth"/>
</dbReference>
<organism evidence="7 8">
    <name type="scientific">Jutongia hominis</name>
    <dbReference type="NCBI Taxonomy" id="2763664"/>
    <lineage>
        <taxon>Bacteria</taxon>
        <taxon>Bacillati</taxon>
        <taxon>Bacillota</taxon>
        <taxon>Clostridia</taxon>
        <taxon>Lachnospirales</taxon>
        <taxon>Lachnospiraceae</taxon>
        <taxon>Jutongia</taxon>
    </lineage>
</organism>
<sequence>MRYLKNQVIQGTLILTIAGFITRLIGFVYRVYLSDTIGSRLLGVYQLIFPVYGICFTIYASGIQTAISQKIASITEDSDASVIKRHKKELSYFKTGLFASLFLAFVLSFFVFGFADRIASHLLLEKSCTVYLKILCTLFPFCGISACINGFFYGKKEAKYPAVSQIVEQLSRVFIVILLCTFLPYSALINSYFAVCGLVFGEIMASVYNMIRFGLAQKEFIKCHSDKNTPFHTTVFSKSSFPDTTPLETEPKTKQKLSRSLSFPAKATLKQKHTIKNSLLFLAITLTGTKLILSILHSAESVFIPAALRKYGYSAANALSTYGILSGVALPFILFPSAITNSFAVMLLPSIAQAAAQKKRETIQKYVSLSGKYSLYLGYFFTCIFLLFGQDFGTLLFQSKEAGLYIRWLSFICPALYLSTTFTSIINGLGSTQITFFITIISLGINIASLVFFVPVYGMKAYLAGSILSDYIMVLFEYIYLHSYIRIDFCKTFLLPLLFLILSLLVFPFISSFLPINVSRLHRIAMLFFKLLLLGIGYLGFLIGSGCLVSGKKSSCKREKFDT</sequence>
<feature type="transmembrane region" description="Helical" evidence="6">
    <location>
        <begin position="279"/>
        <end position="299"/>
    </location>
</feature>
<feature type="transmembrane region" description="Helical" evidence="6">
    <location>
        <begin position="373"/>
        <end position="393"/>
    </location>
</feature>
<dbReference type="PANTHER" id="PTHR30250">
    <property type="entry name" value="PST FAMILY PREDICTED COLANIC ACID TRANSPORTER"/>
    <property type="match status" value="1"/>
</dbReference>